<dbReference type="InterPro" id="IPR003961">
    <property type="entry name" value="FN3_dom"/>
</dbReference>
<dbReference type="PROSITE" id="PS50853">
    <property type="entry name" value="FN3"/>
    <property type="match status" value="1"/>
</dbReference>
<keyword evidence="1" id="KW-1133">Transmembrane helix</keyword>
<feature type="signal peptide" evidence="2">
    <location>
        <begin position="1"/>
        <end position="21"/>
    </location>
</feature>
<feature type="transmembrane region" description="Helical" evidence="1">
    <location>
        <begin position="153"/>
        <end position="174"/>
    </location>
</feature>
<reference evidence="4 5" key="1">
    <citation type="submission" date="2024-01" db="EMBL/GenBank/DDBJ databases">
        <title>The genome of the rayed Mediterranean limpet Patella caerulea (Linnaeus, 1758).</title>
        <authorList>
            <person name="Anh-Thu Weber A."/>
            <person name="Halstead-Nussloch G."/>
        </authorList>
    </citation>
    <scope>NUCLEOTIDE SEQUENCE [LARGE SCALE GENOMIC DNA]</scope>
    <source>
        <strain evidence="4">AATW-2023a</strain>
        <tissue evidence="4">Whole specimen</tissue>
    </source>
</reference>
<evidence type="ECO:0000313" key="5">
    <source>
        <dbReference type="Proteomes" id="UP001347796"/>
    </source>
</evidence>
<feature type="domain" description="Fibronectin type-III" evidence="3">
    <location>
        <begin position="49"/>
        <end position="147"/>
    </location>
</feature>
<proteinExistence type="predicted"/>
<gene>
    <name evidence="4" type="ORF">SNE40_014387</name>
</gene>
<evidence type="ECO:0000256" key="1">
    <source>
        <dbReference type="SAM" id="Phobius"/>
    </source>
</evidence>
<keyword evidence="1" id="KW-0812">Transmembrane</keyword>
<feature type="chain" id="PRO_5043051720" description="Fibronectin type-III domain-containing protein" evidence="2">
    <location>
        <begin position="22"/>
        <end position="217"/>
    </location>
</feature>
<evidence type="ECO:0000256" key="2">
    <source>
        <dbReference type="SAM" id="SignalP"/>
    </source>
</evidence>
<dbReference type="EMBL" id="JAZGQO010000010">
    <property type="protein sequence ID" value="KAK6176022.1"/>
    <property type="molecule type" value="Genomic_DNA"/>
</dbReference>
<keyword evidence="5" id="KW-1185">Reference proteome</keyword>
<protein>
    <recommendedName>
        <fullName evidence="3">Fibronectin type-III domain-containing protein</fullName>
    </recommendedName>
</protein>
<dbReference type="Proteomes" id="UP001347796">
    <property type="component" value="Unassembled WGS sequence"/>
</dbReference>
<dbReference type="AlphaFoldDB" id="A0AAN8PCS7"/>
<dbReference type="InterPro" id="IPR036116">
    <property type="entry name" value="FN3_sf"/>
</dbReference>
<evidence type="ECO:0000259" key="3">
    <source>
        <dbReference type="PROSITE" id="PS50853"/>
    </source>
</evidence>
<accession>A0AAN8PCS7</accession>
<sequence>MDVELGYVNLLMVLFLLGCLANDDMSYNIKSSSKRPLLPNNAVSMVIDATERMTISQLETTPSSIAIQWNFLKIDFNGTHQETVVGYISMNTNGRFISDNLGDVVNEFEFKHLQPDTVYSICVEVITVNIAETVSHFKCVNMKTIPTIRTDSIVAIFIAFGYLGFMGIVGCAVWKHRIHNINRNRFDEEVIEDGSSVRWKDIEEHQKLNSIEESVDV</sequence>
<comment type="caution">
    <text evidence="4">The sequence shown here is derived from an EMBL/GenBank/DDBJ whole genome shotgun (WGS) entry which is preliminary data.</text>
</comment>
<dbReference type="SUPFAM" id="SSF49265">
    <property type="entry name" value="Fibronectin type III"/>
    <property type="match status" value="1"/>
</dbReference>
<keyword evidence="2" id="KW-0732">Signal</keyword>
<evidence type="ECO:0000313" key="4">
    <source>
        <dbReference type="EMBL" id="KAK6176022.1"/>
    </source>
</evidence>
<keyword evidence="1" id="KW-0472">Membrane</keyword>
<organism evidence="4 5">
    <name type="scientific">Patella caerulea</name>
    <name type="common">Rayed Mediterranean limpet</name>
    <dbReference type="NCBI Taxonomy" id="87958"/>
    <lineage>
        <taxon>Eukaryota</taxon>
        <taxon>Metazoa</taxon>
        <taxon>Spiralia</taxon>
        <taxon>Lophotrochozoa</taxon>
        <taxon>Mollusca</taxon>
        <taxon>Gastropoda</taxon>
        <taxon>Patellogastropoda</taxon>
        <taxon>Patelloidea</taxon>
        <taxon>Patellidae</taxon>
        <taxon>Patella</taxon>
    </lineage>
</organism>
<name>A0AAN8PCS7_PATCE</name>